<evidence type="ECO:0000313" key="1">
    <source>
        <dbReference type="EMBL" id="QNV37714.1"/>
    </source>
</evidence>
<sequence length="128" mass="13729">MEYYIVISSVLAVAAPTSLGTTGTYWNAPVKVTTAIPMADGTTMVIPTGYVDYKVTMKTPGATTITIPKGGNSPIVTNSAVNLRFDSQYGNIRPWYEGFVATYATANSKQYTSQSTVKSYQPPAIAKE</sequence>
<organism evidence="1 2">
    <name type="scientific">Rothia terrae</name>
    <dbReference type="NCBI Taxonomy" id="396015"/>
    <lineage>
        <taxon>Bacteria</taxon>
        <taxon>Bacillati</taxon>
        <taxon>Actinomycetota</taxon>
        <taxon>Actinomycetes</taxon>
        <taxon>Micrococcales</taxon>
        <taxon>Micrococcaceae</taxon>
        <taxon>Rothia</taxon>
    </lineage>
</organism>
<accession>A0A7H2BDG8</accession>
<dbReference type="AlphaFoldDB" id="A0A7H2BDG8"/>
<protein>
    <submittedName>
        <fullName evidence="1">Uncharacterized protein</fullName>
    </submittedName>
</protein>
<dbReference type="RefSeq" id="WP_190724546.1">
    <property type="nucleotide sequence ID" value="NZ_CP061539.1"/>
</dbReference>
<name>A0A7H2BDG8_9MICC</name>
<keyword evidence="2" id="KW-1185">Reference proteome</keyword>
<gene>
    <name evidence="1" type="ORF">IDM49_11050</name>
</gene>
<dbReference type="KEGG" id="rter:IDM49_11050"/>
<dbReference type="Proteomes" id="UP000516404">
    <property type="component" value="Chromosome"/>
</dbReference>
<dbReference type="EMBL" id="CP061539">
    <property type="protein sequence ID" value="QNV37714.1"/>
    <property type="molecule type" value="Genomic_DNA"/>
</dbReference>
<reference evidence="1 2" key="1">
    <citation type="submission" date="2020-09" db="EMBL/GenBank/DDBJ databases">
        <title>Investigation of environmental microbes.</title>
        <authorList>
            <person name="Ou Y."/>
            <person name="Kang Q."/>
        </authorList>
    </citation>
    <scope>NUCLEOTIDE SEQUENCE [LARGE SCALE GENOMIC DNA]</scope>
    <source>
        <strain evidence="1 2">KJZ-14</strain>
    </source>
</reference>
<evidence type="ECO:0000313" key="2">
    <source>
        <dbReference type="Proteomes" id="UP000516404"/>
    </source>
</evidence>
<proteinExistence type="predicted"/>
<dbReference type="GeneID" id="96624778"/>